<accession>A0AAN8YIH4</accession>
<dbReference type="InterPro" id="IPR002182">
    <property type="entry name" value="NB-ARC"/>
</dbReference>
<evidence type="ECO:0000256" key="10">
    <source>
        <dbReference type="SAM" id="Coils"/>
    </source>
</evidence>
<dbReference type="PANTHER" id="PTHR23155:SF1193">
    <property type="entry name" value="DISEASE RESISTANCE PROTEIN RPP13-RELATED"/>
    <property type="match status" value="1"/>
</dbReference>
<comment type="caution">
    <text evidence="14">The sequence shown here is derived from an EMBL/GenBank/DDBJ whole genome shotgun (WGS) entry which is preliminary data.</text>
</comment>
<evidence type="ECO:0000256" key="3">
    <source>
        <dbReference type="ARBA" id="ARBA00022614"/>
    </source>
</evidence>
<keyword evidence="3" id="KW-0433">Leucine-rich repeat</keyword>
<dbReference type="InterPro" id="IPR055414">
    <property type="entry name" value="LRR_R13L4/SHOC2-like"/>
</dbReference>
<feature type="domain" description="NB-ARC" evidence="11">
    <location>
        <begin position="970"/>
        <end position="1123"/>
    </location>
</feature>
<dbReference type="GO" id="GO:0098542">
    <property type="term" value="P:defense response to other organism"/>
    <property type="evidence" value="ECO:0007669"/>
    <property type="project" value="TreeGrafter"/>
</dbReference>
<dbReference type="GO" id="GO:0043531">
    <property type="term" value="F:ADP binding"/>
    <property type="evidence" value="ECO:0007669"/>
    <property type="project" value="InterPro"/>
</dbReference>
<dbReference type="FunFam" id="1.10.10.10:FF:000322">
    <property type="entry name" value="Probable disease resistance protein At1g63360"/>
    <property type="match status" value="1"/>
</dbReference>
<dbReference type="GO" id="GO:0051607">
    <property type="term" value="P:defense response to virus"/>
    <property type="evidence" value="ECO:0007669"/>
    <property type="project" value="UniProtKB-ARBA"/>
</dbReference>
<dbReference type="Pfam" id="PF00931">
    <property type="entry name" value="NB-ARC"/>
    <property type="match status" value="2"/>
</dbReference>
<protein>
    <submittedName>
        <fullName evidence="14">Uncharacterized protein</fullName>
    </submittedName>
</protein>
<evidence type="ECO:0000259" key="12">
    <source>
        <dbReference type="Pfam" id="PF23559"/>
    </source>
</evidence>
<evidence type="ECO:0000256" key="1">
    <source>
        <dbReference type="ARBA" id="ARBA00004170"/>
    </source>
</evidence>
<keyword evidence="15" id="KW-1185">Reference proteome</keyword>
<keyword evidence="9" id="KW-0472">Membrane</keyword>
<dbReference type="Gene3D" id="3.80.10.10">
    <property type="entry name" value="Ribonuclease Inhibitor"/>
    <property type="match status" value="2"/>
</dbReference>
<feature type="domain" description="Disease resistance protein winged helix" evidence="12">
    <location>
        <begin position="381"/>
        <end position="450"/>
    </location>
</feature>
<feature type="coiled-coil region" evidence="10">
    <location>
        <begin position="24"/>
        <end position="55"/>
    </location>
</feature>
<evidence type="ECO:0000259" key="13">
    <source>
        <dbReference type="Pfam" id="PF23598"/>
    </source>
</evidence>
<dbReference type="SUPFAM" id="SSF52058">
    <property type="entry name" value="L domain-like"/>
    <property type="match status" value="2"/>
</dbReference>
<dbReference type="Gene3D" id="1.10.8.430">
    <property type="entry name" value="Helical domain of apoptotic protease-activating factors"/>
    <property type="match status" value="2"/>
</dbReference>
<dbReference type="InterPro" id="IPR027417">
    <property type="entry name" value="P-loop_NTPase"/>
</dbReference>
<reference evidence="14 15" key="1">
    <citation type="submission" date="2024-02" db="EMBL/GenBank/DDBJ databases">
        <title>de novo genome assembly of Solanum bulbocastanum strain 11H21.</title>
        <authorList>
            <person name="Hosaka A.J."/>
        </authorList>
    </citation>
    <scope>NUCLEOTIDE SEQUENCE [LARGE SCALE GENOMIC DNA]</scope>
    <source>
        <tissue evidence="14">Young leaves</tissue>
    </source>
</reference>
<dbReference type="InterPro" id="IPR042197">
    <property type="entry name" value="Apaf_helical"/>
</dbReference>
<proteinExistence type="inferred from homology"/>
<dbReference type="EMBL" id="JBANQN010000003">
    <property type="protein sequence ID" value="KAK6793226.1"/>
    <property type="molecule type" value="Genomic_DNA"/>
</dbReference>
<evidence type="ECO:0000313" key="14">
    <source>
        <dbReference type="EMBL" id="KAK6793226.1"/>
    </source>
</evidence>
<dbReference type="GO" id="GO:0005524">
    <property type="term" value="F:ATP binding"/>
    <property type="evidence" value="ECO:0007669"/>
    <property type="project" value="UniProtKB-KW"/>
</dbReference>
<keyword evidence="6" id="KW-0611">Plant defense</keyword>
<evidence type="ECO:0000256" key="6">
    <source>
        <dbReference type="ARBA" id="ARBA00022821"/>
    </source>
</evidence>
<name>A0AAN8YIH4_SOLBU</name>
<evidence type="ECO:0000259" key="11">
    <source>
        <dbReference type="Pfam" id="PF00931"/>
    </source>
</evidence>
<dbReference type="PANTHER" id="PTHR23155">
    <property type="entry name" value="DISEASE RESISTANCE PROTEIN RP"/>
    <property type="match status" value="1"/>
</dbReference>
<dbReference type="Gene3D" id="3.40.50.300">
    <property type="entry name" value="P-loop containing nucleotide triphosphate hydrolases"/>
    <property type="match status" value="2"/>
</dbReference>
<keyword evidence="5" id="KW-0547">Nucleotide-binding</keyword>
<evidence type="ECO:0000256" key="7">
    <source>
        <dbReference type="ARBA" id="ARBA00022840"/>
    </source>
</evidence>
<evidence type="ECO:0000256" key="9">
    <source>
        <dbReference type="ARBA" id="ARBA00023136"/>
    </source>
</evidence>
<dbReference type="Gene3D" id="1.10.10.10">
    <property type="entry name" value="Winged helix-like DNA-binding domain superfamily/Winged helix DNA-binding domain"/>
    <property type="match status" value="2"/>
</dbReference>
<dbReference type="Pfam" id="PF23598">
    <property type="entry name" value="LRR_14"/>
    <property type="match status" value="2"/>
</dbReference>
<keyword evidence="4" id="KW-0677">Repeat</keyword>
<evidence type="ECO:0000256" key="4">
    <source>
        <dbReference type="ARBA" id="ARBA00022737"/>
    </source>
</evidence>
<keyword evidence="8 10" id="KW-0175">Coiled coil</keyword>
<organism evidence="14 15">
    <name type="scientific">Solanum bulbocastanum</name>
    <name type="common">Wild potato</name>
    <dbReference type="NCBI Taxonomy" id="147425"/>
    <lineage>
        <taxon>Eukaryota</taxon>
        <taxon>Viridiplantae</taxon>
        <taxon>Streptophyta</taxon>
        <taxon>Embryophyta</taxon>
        <taxon>Tracheophyta</taxon>
        <taxon>Spermatophyta</taxon>
        <taxon>Magnoliopsida</taxon>
        <taxon>eudicotyledons</taxon>
        <taxon>Gunneridae</taxon>
        <taxon>Pentapetalae</taxon>
        <taxon>asterids</taxon>
        <taxon>lamiids</taxon>
        <taxon>Solanales</taxon>
        <taxon>Solanaceae</taxon>
        <taxon>Solanoideae</taxon>
        <taxon>Solaneae</taxon>
        <taxon>Solanum</taxon>
    </lineage>
</organism>
<feature type="domain" description="Disease resistance R13L4/SHOC-2-like LRR" evidence="13">
    <location>
        <begin position="503"/>
        <end position="707"/>
    </location>
</feature>
<dbReference type="Proteomes" id="UP001371456">
    <property type="component" value="Unassembled WGS sequence"/>
</dbReference>
<dbReference type="InterPro" id="IPR044974">
    <property type="entry name" value="Disease_R_plants"/>
</dbReference>
<dbReference type="SUPFAM" id="SSF52540">
    <property type="entry name" value="P-loop containing nucleoside triphosphate hydrolases"/>
    <property type="match status" value="2"/>
</dbReference>
<dbReference type="PRINTS" id="PR00364">
    <property type="entry name" value="DISEASERSIST"/>
</dbReference>
<dbReference type="Pfam" id="PF23559">
    <property type="entry name" value="WHD_DRP"/>
    <property type="match status" value="1"/>
</dbReference>
<evidence type="ECO:0000256" key="8">
    <source>
        <dbReference type="ARBA" id="ARBA00023054"/>
    </source>
</evidence>
<dbReference type="InterPro" id="IPR032675">
    <property type="entry name" value="LRR_dom_sf"/>
</dbReference>
<evidence type="ECO:0000256" key="2">
    <source>
        <dbReference type="ARBA" id="ARBA00008894"/>
    </source>
</evidence>
<sequence>MSELNHLRAFLIEGNRNRRGSEILKHFEQELNRAINKAENLIDNFMIEAKLHKKRGIYKIFDLCYLVKGKRCCAEIRSIMEKLKEIRRDSTYALSMSLQFDDSKSKQTVHQLKRAPIVEEDEIVGFDEEADEIINRLLGGSDDVEFIPIVGMPGLGKTTLANKVFKSSTVGYAFDNRIWVYVSQSYTRRDLFLNIINQFTRNTEQYRYVTEEALAEVIREHLLPGKYLIVLDDVWRWEPLDDVKIALPNKMRGSRVLFTTRDDKLGKFCCNKPHHLKFLTDDECWELLQKKVFHKDKCPLDLEELGERIAKKCMGLPLAALVIAGALTGRGKTKSEWEIVHQYVSEHIISSDIMMTKKLVQMSCDSLPVNLKACFLYCGAFPKGSEIPAWKIVRLWIAEGFIRETMQSTAETVAEGYLNELVSKSLLMVTQRTSNGQIKTFRVHDMLHEFCTLEASEENLFKEIKLGVEQSFPRNQVLATFRRLSIDSSVQEFISTNPYGDSIRSFLCFSSRNIVMSPYEFETIPKSFPLLRVLDIESILFELETIPKSPFQKQFFQLYHLRYIAISSDSLKILPKFMEDLWNLQTLIISTQQETLNIKADICNMPQLRHLHTNASAKLCPSVLKTRNHHSALQTLSIIDPETFTEDVFARCQNLKKLGIRGDMTDLVGLFKLEYLEKLKLMNLASGELLLGSENLFPRRLKQLTLSGTWFDWNEIRRVVGHLELLEVFKLKETAFTGHHWELKDYVFPCLKVLWIERSELVYWKASDENFPSLERLVLRNLNKLEEIPINFANISNLKMMELVNTTKSTQALTRMSEIVLRSAGERLQNLLSEETARLDSSVKEDIKFILSELHLTYIFLKEKNRVNEIENRVRIIEKLSYQIEDKIQSSKTWRSLSSSIQKIKSKMETILKQIYNIGVNSYLPLPNQITDIIGLEKDIERVCKSLLSNYSSFSSSSSSSSSSSHIGVPVIPIYGVVGSGKTTLARSVHNNSVIVERFDIRMWIDVPHKDFEVGDILEKILESGNHRWMRCSSSEKQLHERVQKIFNSKRSLFVFDDVRSIQAWETLYRALPKLHSGSYVLVTTRVRYVAEYISQKQSQSVHNMMLLNEGDSWALFNKVLSHRASSEREMMITEMVRCCNGLPGMIKYLALYLQSIKSDEWEMVHQNTKAFISEFCCLVYKELPDYLQPCFIYLGHFLENQLIDPEKLYHLLMMEGLLSTTRSVKGESMMDMTERYLEELARMGMVEVQPEEVPATKKLFKACRFVQGMETYCVSNCEEKCFLKIIDLRQGDCRSLLSSDGPRRLVIYLGEHKVDIPREVSKTIRSLRVVLLRNQHEMVSPAKMLNLKEFGVLRVLDFDGIDFQRLKLLTGISNLKFLRYLSFKGCILDELPSSISKFSYLQVFDLRVEEGGYLIKIPNVLRELRRLKHLYLPLKFATQNGENLRLNSLTQLETLVNFNTSLCRANDVSTLCKLRYLEAKKQGIEGLRLQYNVEQHSKDQKSDDSRR</sequence>
<dbReference type="FunFam" id="3.40.50.300:FF:001091">
    <property type="entry name" value="Probable disease resistance protein At1g61300"/>
    <property type="match status" value="1"/>
</dbReference>
<evidence type="ECO:0000313" key="15">
    <source>
        <dbReference type="Proteomes" id="UP001371456"/>
    </source>
</evidence>
<dbReference type="InterPro" id="IPR058922">
    <property type="entry name" value="WHD_DRP"/>
</dbReference>
<gene>
    <name evidence="14" type="ORF">RDI58_006679</name>
</gene>
<feature type="domain" description="NB-ARC" evidence="11">
    <location>
        <begin position="128"/>
        <end position="297"/>
    </location>
</feature>
<comment type="similarity">
    <text evidence="2">Belongs to the disease resistance NB-LRR family.</text>
</comment>
<feature type="domain" description="Disease resistance R13L4/SHOC-2-like LRR" evidence="13">
    <location>
        <begin position="1344"/>
        <end position="1481"/>
    </location>
</feature>
<keyword evidence="7" id="KW-0067">ATP-binding</keyword>
<dbReference type="InterPro" id="IPR036388">
    <property type="entry name" value="WH-like_DNA-bd_sf"/>
</dbReference>
<dbReference type="GO" id="GO:0016020">
    <property type="term" value="C:membrane"/>
    <property type="evidence" value="ECO:0007669"/>
    <property type="project" value="UniProtKB-SubCell"/>
</dbReference>
<comment type="subcellular location">
    <subcellularLocation>
        <location evidence="1">Membrane</location>
        <topology evidence="1">Peripheral membrane protein</topology>
    </subcellularLocation>
</comment>
<evidence type="ECO:0000256" key="5">
    <source>
        <dbReference type="ARBA" id="ARBA00022741"/>
    </source>
</evidence>